<proteinExistence type="predicted"/>
<dbReference type="Proteomes" id="UP001556653">
    <property type="component" value="Unassembled WGS sequence"/>
</dbReference>
<protein>
    <submittedName>
        <fullName evidence="2">Uncharacterized protein</fullName>
    </submittedName>
</protein>
<organism evidence="2 3">
    <name type="scientific">Spiribacter onubensis</name>
    <dbReference type="NCBI Taxonomy" id="3122420"/>
    <lineage>
        <taxon>Bacteria</taxon>
        <taxon>Pseudomonadati</taxon>
        <taxon>Pseudomonadota</taxon>
        <taxon>Gammaproteobacteria</taxon>
        <taxon>Chromatiales</taxon>
        <taxon>Ectothiorhodospiraceae</taxon>
        <taxon>Spiribacter</taxon>
    </lineage>
</organism>
<gene>
    <name evidence="2" type="ORF">V6X64_04525</name>
</gene>
<dbReference type="EMBL" id="JBAKFJ010000001">
    <property type="protein sequence ID" value="MEX0386265.1"/>
    <property type="molecule type" value="Genomic_DNA"/>
</dbReference>
<accession>A0ABV3SA96</accession>
<evidence type="ECO:0000313" key="2">
    <source>
        <dbReference type="EMBL" id="MEX0386265.1"/>
    </source>
</evidence>
<reference evidence="2 3" key="1">
    <citation type="submission" date="2024-02" db="EMBL/GenBank/DDBJ databases">
        <title>New especies of Spiribacter isolated from saline water.</title>
        <authorList>
            <person name="Leon M.J."/>
            <person name="De La Haba R."/>
            <person name="Sanchez-Porro C."/>
            <person name="Ventosa A."/>
        </authorList>
    </citation>
    <scope>NUCLEOTIDE SEQUENCE [LARGE SCALE GENOMIC DNA]</scope>
    <source>
        <strain evidence="3">ag22IC4-227</strain>
    </source>
</reference>
<evidence type="ECO:0000313" key="3">
    <source>
        <dbReference type="Proteomes" id="UP001556653"/>
    </source>
</evidence>
<feature type="compositionally biased region" description="Acidic residues" evidence="1">
    <location>
        <begin position="95"/>
        <end position="110"/>
    </location>
</feature>
<evidence type="ECO:0000256" key="1">
    <source>
        <dbReference type="SAM" id="MobiDB-lite"/>
    </source>
</evidence>
<keyword evidence="3" id="KW-1185">Reference proteome</keyword>
<dbReference type="RefSeq" id="WP_367966741.1">
    <property type="nucleotide sequence ID" value="NZ_JBAKFJ010000001.1"/>
</dbReference>
<feature type="region of interest" description="Disordered" evidence="1">
    <location>
        <begin position="95"/>
        <end position="123"/>
    </location>
</feature>
<sequence length="123" mass="13462">MDYFIEDIGNISINNGLVRIDCVRRLPGENEGEVQLQNKGQVVLPLASFVRVQGALARAAEEMVSRGILQRREAAEQAPATDEEVTAALESFEVDLDEDDESGADTEGESAAEKPKSSRRRSK</sequence>
<name>A0ABV3SA96_9GAMM</name>
<comment type="caution">
    <text evidence="2">The sequence shown here is derived from an EMBL/GenBank/DDBJ whole genome shotgun (WGS) entry which is preliminary data.</text>
</comment>